<sequence>MSAEGSCPCNLEQPFSCASNRHETPGRRGLFACWRRRLYASLSPTFENVTSSRRCLKKGNFKKSGILIYGQPGLFRVVIHNTVFYHWAFP</sequence>
<comment type="caution">
    <text evidence="1">The sequence shown here is derived from an EMBL/GenBank/DDBJ whole genome shotgun (WGS) entry which is preliminary data.</text>
</comment>
<reference evidence="1 2" key="1">
    <citation type="submission" date="2021-06" db="EMBL/GenBank/DDBJ databases">
        <title>Caerostris extrusa draft genome.</title>
        <authorList>
            <person name="Kono N."/>
            <person name="Arakawa K."/>
        </authorList>
    </citation>
    <scope>NUCLEOTIDE SEQUENCE [LARGE SCALE GENOMIC DNA]</scope>
</reference>
<dbReference type="Proteomes" id="UP001054945">
    <property type="component" value="Unassembled WGS sequence"/>
</dbReference>
<evidence type="ECO:0000313" key="2">
    <source>
        <dbReference type="Proteomes" id="UP001054945"/>
    </source>
</evidence>
<organism evidence="1 2">
    <name type="scientific">Caerostris extrusa</name>
    <name type="common">Bark spider</name>
    <name type="synonym">Caerostris bankana</name>
    <dbReference type="NCBI Taxonomy" id="172846"/>
    <lineage>
        <taxon>Eukaryota</taxon>
        <taxon>Metazoa</taxon>
        <taxon>Ecdysozoa</taxon>
        <taxon>Arthropoda</taxon>
        <taxon>Chelicerata</taxon>
        <taxon>Arachnida</taxon>
        <taxon>Araneae</taxon>
        <taxon>Araneomorphae</taxon>
        <taxon>Entelegynae</taxon>
        <taxon>Araneoidea</taxon>
        <taxon>Araneidae</taxon>
        <taxon>Caerostris</taxon>
    </lineage>
</organism>
<name>A0AAV4MPX4_CAEEX</name>
<keyword evidence="2" id="KW-1185">Reference proteome</keyword>
<dbReference type="AlphaFoldDB" id="A0AAV4MPX4"/>
<gene>
    <name evidence="1" type="ORF">CEXT_718461</name>
</gene>
<evidence type="ECO:0000313" key="1">
    <source>
        <dbReference type="EMBL" id="GIX73969.1"/>
    </source>
</evidence>
<dbReference type="EMBL" id="BPLR01002460">
    <property type="protein sequence ID" value="GIX73969.1"/>
    <property type="molecule type" value="Genomic_DNA"/>
</dbReference>
<proteinExistence type="predicted"/>
<accession>A0AAV4MPX4</accession>
<protein>
    <submittedName>
        <fullName evidence="1">Uncharacterized protein</fullName>
    </submittedName>
</protein>